<evidence type="ECO:0000256" key="11">
    <source>
        <dbReference type="ARBA" id="ARBA00023136"/>
    </source>
</evidence>
<dbReference type="PANTHER" id="PTHR21142:SF2">
    <property type="entry name" value="BETA-SARCOGLYCAN"/>
    <property type="match status" value="1"/>
</dbReference>
<accession>A0A915NZ57</accession>
<comment type="similarity">
    <text evidence="4">Belongs to the sarcoglycan beta/delta/gamma/zeta family.</text>
</comment>
<evidence type="ECO:0000256" key="9">
    <source>
        <dbReference type="ARBA" id="ARBA00022968"/>
    </source>
</evidence>
<evidence type="ECO:0000313" key="19">
    <source>
        <dbReference type="WBParaSite" id="scf7180000421442.g6941"/>
    </source>
</evidence>
<comment type="function">
    <text evidence="1">Component of the sarcoglycan complex, a subcomplex of the dystrophin-glycoprotein complex which forms a link between the F-actin cytoskeleton and the extracellular matrix.</text>
</comment>
<keyword evidence="12" id="KW-1015">Disulfide bond</keyword>
<keyword evidence="7" id="KW-0963">Cytoplasm</keyword>
<dbReference type="AlphaFoldDB" id="A0A915NZ57"/>
<dbReference type="Proteomes" id="UP000887560">
    <property type="component" value="Unplaced"/>
</dbReference>
<keyword evidence="9" id="KW-0735">Signal-anchor</keyword>
<dbReference type="GO" id="GO:0042383">
    <property type="term" value="C:sarcolemma"/>
    <property type="evidence" value="ECO:0007669"/>
    <property type="project" value="UniProtKB-SubCell"/>
</dbReference>
<evidence type="ECO:0000313" key="18">
    <source>
        <dbReference type="Proteomes" id="UP000887560"/>
    </source>
</evidence>
<keyword evidence="8 17" id="KW-0812">Transmembrane</keyword>
<evidence type="ECO:0000256" key="3">
    <source>
        <dbReference type="ARBA" id="ARBA00004274"/>
    </source>
</evidence>
<keyword evidence="14" id="KW-0206">Cytoskeleton</keyword>
<comment type="subunit">
    <text evidence="15">Cross-link to form 2 major subcomplexes: one consisting of SGCB, SGCD and SGCG and the other consisting of SGCB and SGCD. The association between SGCB and SGCG is particularly strong while SGCA is loosely associated with the other sarcoglycans.</text>
</comment>
<evidence type="ECO:0000256" key="12">
    <source>
        <dbReference type="ARBA" id="ARBA00023157"/>
    </source>
</evidence>
<evidence type="ECO:0000256" key="6">
    <source>
        <dbReference type="ARBA" id="ARBA00022475"/>
    </source>
</evidence>
<dbReference type="Pfam" id="PF04790">
    <property type="entry name" value="Sarcoglycan_1"/>
    <property type="match status" value="1"/>
</dbReference>
<evidence type="ECO:0000256" key="8">
    <source>
        <dbReference type="ARBA" id="ARBA00022692"/>
    </source>
</evidence>
<feature type="region of interest" description="Disordered" evidence="16">
    <location>
        <begin position="15"/>
        <end position="45"/>
    </location>
</feature>
<dbReference type="GO" id="GO:0007517">
    <property type="term" value="P:muscle organ development"/>
    <property type="evidence" value="ECO:0007669"/>
    <property type="project" value="InterPro"/>
</dbReference>
<evidence type="ECO:0000256" key="10">
    <source>
        <dbReference type="ARBA" id="ARBA00022989"/>
    </source>
</evidence>
<evidence type="ECO:0000256" key="16">
    <source>
        <dbReference type="SAM" id="MobiDB-lite"/>
    </source>
</evidence>
<evidence type="ECO:0000256" key="2">
    <source>
        <dbReference type="ARBA" id="ARBA00004245"/>
    </source>
</evidence>
<evidence type="ECO:0000256" key="7">
    <source>
        <dbReference type="ARBA" id="ARBA00022490"/>
    </source>
</evidence>
<dbReference type="GO" id="GO:0005856">
    <property type="term" value="C:cytoskeleton"/>
    <property type="evidence" value="ECO:0007669"/>
    <property type="project" value="UniProtKB-SubCell"/>
</dbReference>
<evidence type="ECO:0000256" key="14">
    <source>
        <dbReference type="ARBA" id="ARBA00023212"/>
    </source>
</evidence>
<organism evidence="18 19">
    <name type="scientific">Meloidogyne floridensis</name>
    <dbReference type="NCBI Taxonomy" id="298350"/>
    <lineage>
        <taxon>Eukaryota</taxon>
        <taxon>Metazoa</taxon>
        <taxon>Ecdysozoa</taxon>
        <taxon>Nematoda</taxon>
        <taxon>Chromadorea</taxon>
        <taxon>Rhabditida</taxon>
        <taxon>Tylenchina</taxon>
        <taxon>Tylenchomorpha</taxon>
        <taxon>Tylenchoidea</taxon>
        <taxon>Meloidogynidae</taxon>
        <taxon>Meloidogyninae</taxon>
        <taxon>Meloidogyne</taxon>
    </lineage>
</organism>
<dbReference type="InterPro" id="IPR006875">
    <property type="entry name" value="Sarcoglycan"/>
</dbReference>
<keyword evidence="13" id="KW-0325">Glycoprotein</keyword>
<keyword evidence="6" id="KW-1003">Cell membrane</keyword>
<reference evidence="19" key="1">
    <citation type="submission" date="2022-11" db="UniProtKB">
        <authorList>
            <consortium name="WormBaseParasite"/>
        </authorList>
    </citation>
    <scope>IDENTIFICATION</scope>
</reference>
<comment type="subcellular location">
    <subcellularLocation>
        <location evidence="3">Cell membrane</location>
        <location evidence="3">Sarcolemma</location>
        <topology evidence="3">Single-pass type II membrane protein</topology>
    </subcellularLocation>
    <subcellularLocation>
        <location evidence="2">Cytoplasm</location>
        <location evidence="2">Cytoskeleton</location>
    </subcellularLocation>
</comment>
<evidence type="ECO:0000256" key="4">
    <source>
        <dbReference type="ARBA" id="ARBA00007574"/>
    </source>
</evidence>
<feature type="transmembrane region" description="Helical" evidence="17">
    <location>
        <begin position="77"/>
        <end position="105"/>
    </location>
</feature>
<protein>
    <recommendedName>
        <fullName evidence="5">Beta-sarcoglycan</fullName>
    </recommendedName>
</protein>
<dbReference type="InterPro" id="IPR027659">
    <property type="entry name" value="Sgcb"/>
</dbReference>
<evidence type="ECO:0000256" key="17">
    <source>
        <dbReference type="SAM" id="Phobius"/>
    </source>
</evidence>
<feature type="compositionally biased region" description="Basic and acidic residues" evidence="16">
    <location>
        <begin position="23"/>
        <end position="45"/>
    </location>
</feature>
<keyword evidence="10 17" id="KW-1133">Transmembrane helix</keyword>
<evidence type="ECO:0000256" key="1">
    <source>
        <dbReference type="ARBA" id="ARBA00002860"/>
    </source>
</evidence>
<keyword evidence="18" id="KW-1185">Reference proteome</keyword>
<evidence type="ECO:0000256" key="13">
    <source>
        <dbReference type="ARBA" id="ARBA00023180"/>
    </source>
</evidence>
<keyword evidence="11 17" id="KW-0472">Membrane</keyword>
<name>A0A915NZ57_9BILA</name>
<dbReference type="PANTHER" id="PTHR21142">
    <property type="entry name" value="SARCOGLYCANS"/>
    <property type="match status" value="1"/>
</dbReference>
<sequence length="190" mass="21545">MYTPQYFRHWRRSLATTTTPEEDDKKEFGGEEEREDSLKSEDKTDSFLKSSEIYSKNTRERKDEQSLRLAGLRRNSLLLLFIWLGVVATLALILLILNISLVLVLQMSPQGMRSLRIYSYTNPKSGYSEPAVHFSAEQTHLGQVVANSGKLDILGSRVLIQTGNETKTVLQGGECKIEGVKQFQVKYKGI</sequence>
<evidence type="ECO:0000256" key="5">
    <source>
        <dbReference type="ARBA" id="ARBA00015329"/>
    </source>
</evidence>
<dbReference type="WBParaSite" id="scf7180000421442.g6941">
    <property type="protein sequence ID" value="scf7180000421442.g6941"/>
    <property type="gene ID" value="scf7180000421442.g6941"/>
</dbReference>
<dbReference type="GO" id="GO:0016012">
    <property type="term" value="C:sarcoglycan complex"/>
    <property type="evidence" value="ECO:0007669"/>
    <property type="project" value="InterPro"/>
</dbReference>
<evidence type="ECO:0000256" key="15">
    <source>
        <dbReference type="ARBA" id="ARBA00026041"/>
    </source>
</evidence>
<proteinExistence type="inferred from homology"/>